<proteinExistence type="predicted"/>
<comment type="caution">
    <text evidence="2">The sequence shown here is derived from an EMBL/GenBank/DDBJ whole genome shotgun (WGS) entry which is preliminary data.</text>
</comment>
<sequence length="115" mass="13974">MNFFARMSPFRALRDLRLFLHQRQKHELIFLFISVMMTSLLLIGFWKDSRIEKEYRPEIVYVEQWRLDRTDAEIRAQQAIDAPIKQKMIDEREKALAERQAAFKRLDDKMTKWGL</sequence>
<name>A0A1V2EVG2_9SPHN</name>
<dbReference type="AlphaFoldDB" id="A0A1V2EVG2"/>
<dbReference type="OrthoDB" id="7391871at2"/>
<protein>
    <submittedName>
        <fullName evidence="2">Uncharacterized protein</fullName>
    </submittedName>
</protein>
<keyword evidence="1" id="KW-1133">Transmembrane helix</keyword>
<gene>
    <name evidence="2" type="ORF">SPHI_08600</name>
</gene>
<dbReference type="EMBL" id="MPSB01000003">
    <property type="protein sequence ID" value="ONF96666.1"/>
    <property type="molecule type" value="Genomic_DNA"/>
</dbReference>
<keyword evidence="1" id="KW-0812">Transmembrane</keyword>
<keyword evidence="1" id="KW-0472">Membrane</keyword>
<dbReference type="Proteomes" id="UP000188729">
    <property type="component" value="Unassembled WGS sequence"/>
</dbReference>
<keyword evidence="3" id="KW-1185">Reference proteome</keyword>
<evidence type="ECO:0000256" key="1">
    <source>
        <dbReference type="SAM" id="Phobius"/>
    </source>
</evidence>
<organism evidence="2 3">
    <name type="scientific">Sphingomonas jeddahensis</name>
    <dbReference type="NCBI Taxonomy" id="1915074"/>
    <lineage>
        <taxon>Bacteria</taxon>
        <taxon>Pseudomonadati</taxon>
        <taxon>Pseudomonadota</taxon>
        <taxon>Alphaproteobacteria</taxon>
        <taxon>Sphingomonadales</taxon>
        <taxon>Sphingomonadaceae</taxon>
        <taxon>Sphingomonas</taxon>
    </lineage>
</organism>
<dbReference type="STRING" id="1915074.SPHI_08600"/>
<evidence type="ECO:0000313" key="2">
    <source>
        <dbReference type="EMBL" id="ONF96666.1"/>
    </source>
</evidence>
<accession>A0A1V2EVG2</accession>
<feature type="transmembrane region" description="Helical" evidence="1">
    <location>
        <begin position="28"/>
        <end position="46"/>
    </location>
</feature>
<evidence type="ECO:0000313" key="3">
    <source>
        <dbReference type="Proteomes" id="UP000188729"/>
    </source>
</evidence>
<reference evidence="2 3" key="1">
    <citation type="submission" date="2016-11" db="EMBL/GenBank/DDBJ databases">
        <title>Genome sequence of Sphingomonas jeddahensis G39.</title>
        <authorList>
            <person name="Poehlein A."/>
            <person name="Wuebbeler J.H."/>
            <person name="Steinbuechel A."/>
            <person name="Daniel R."/>
        </authorList>
    </citation>
    <scope>NUCLEOTIDE SEQUENCE [LARGE SCALE GENOMIC DNA]</scope>
    <source>
        <strain evidence="2 3">G39</strain>
    </source>
</reference>
<dbReference type="RefSeq" id="WP_076743658.1">
    <property type="nucleotide sequence ID" value="NZ_MPSB01000003.1"/>
</dbReference>